<dbReference type="InterPro" id="IPR013264">
    <property type="entry name" value="DNAG_N"/>
</dbReference>
<dbReference type="FunFam" id="3.40.1360.10:FF:000002">
    <property type="entry name" value="DNA primase"/>
    <property type="match status" value="1"/>
</dbReference>
<proteinExistence type="inferred from homology"/>
<comment type="cofactor">
    <cofactor evidence="12 13 14">
        <name>Zn(2+)</name>
        <dbReference type="ChEBI" id="CHEBI:29105"/>
    </cofactor>
    <text evidence="12 13 14">Binds 1 zinc ion per monomer.</text>
</comment>
<dbReference type="CDD" id="cd03364">
    <property type="entry name" value="TOPRIM_DnaG_primases"/>
    <property type="match status" value="1"/>
</dbReference>
<evidence type="ECO:0000256" key="1">
    <source>
        <dbReference type="ARBA" id="ARBA00022478"/>
    </source>
</evidence>
<comment type="catalytic activity">
    <reaction evidence="12">
        <text>ssDNA + n NTP = ssDNA/pppN(pN)n-1 hybrid + (n-1) diphosphate.</text>
        <dbReference type="EC" id="2.7.7.101"/>
    </reaction>
</comment>
<dbReference type="InterPro" id="IPR037068">
    <property type="entry name" value="DNA_primase_core_N_sf"/>
</dbReference>
<dbReference type="PIRSF" id="PIRSF002811">
    <property type="entry name" value="DnaG"/>
    <property type="match status" value="1"/>
</dbReference>
<comment type="domain">
    <text evidence="12">Contains an N-terminal zinc-binding domain, a central core domain that contains the primase activity, and a C-terminal DnaB-binding domain.</text>
</comment>
<dbReference type="PROSITE" id="PS50880">
    <property type="entry name" value="TOPRIM"/>
    <property type="match status" value="1"/>
</dbReference>
<dbReference type="Gene3D" id="3.90.980.10">
    <property type="entry name" value="DNA primase, catalytic core, N-terminal domain"/>
    <property type="match status" value="1"/>
</dbReference>
<reference evidence="16 17" key="1">
    <citation type="journal article" date="2016" name="Front. Microbiol.">
        <title>Fuerstia marisgermanicae gen. nov., sp. nov., an Unusual Member of the Phylum Planctomycetes from the German Wadden Sea.</title>
        <authorList>
            <person name="Kohn T."/>
            <person name="Heuer A."/>
            <person name="Jogler M."/>
            <person name="Vollmers J."/>
            <person name="Boedeker C."/>
            <person name="Bunk B."/>
            <person name="Rast P."/>
            <person name="Borchert D."/>
            <person name="Glockner I."/>
            <person name="Freese H.M."/>
            <person name="Klenk H.P."/>
            <person name="Overmann J."/>
            <person name="Kaster A.K."/>
            <person name="Rohde M."/>
            <person name="Wiegand S."/>
            <person name="Jogler C."/>
        </authorList>
    </citation>
    <scope>NUCLEOTIDE SEQUENCE [LARGE SCALE GENOMIC DNA]</scope>
    <source>
        <strain evidence="16 17">NH11</strain>
    </source>
</reference>
<dbReference type="RefSeq" id="WP_077024328.1">
    <property type="nucleotide sequence ID" value="NZ_CP017641.1"/>
</dbReference>
<dbReference type="InterPro" id="IPR050219">
    <property type="entry name" value="DnaG_primase"/>
</dbReference>
<keyword evidence="17" id="KW-1185">Reference proteome</keyword>
<dbReference type="GO" id="GO:0000428">
    <property type="term" value="C:DNA-directed RNA polymerase complex"/>
    <property type="evidence" value="ECO:0007669"/>
    <property type="project" value="UniProtKB-KW"/>
</dbReference>
<comment type="subunit">
    <text evidence="12">Monomer. Interacts with DnaB.</text>
</comment>
<dbReference type="AlphaFoldDB" id="A0A1P8WFD5"/>
<comment type="function">
    <text evidence="12 13">RNA polymerase that catalyzes the synthesis of short RNA molecules used as primers for DNA polymerase during DNA replication.</text>
</comment>
<dbReference type="KEGG" id="fmr:Fuma_02363"/>
<dbReference type="PANTHER" id="PTHR30313">
    <property type="entry name" value="DNA PRIMASE"/>
    <property type="match status" value="1"/>
</dbReference>
<dbReference type="EMBL" id="CP017641">
    <property type="protein sequence ID" value="APZ92751.1"/>
    <property type="molecule type" value="Genomic_DNA"/>
</dbReference>
<dbReference type="SMART" id="SM00493">
    <property type="entry name" value="TOPRIM"/>
    <property type="match status" value="1"/>
</dbReference>
<dbReference type="SMART" id="SM00400">
    <property type="entry name" value="ZnF_CHCC"/>
    <property type="match status" value="1"/>
</dbReference>
<dbReference type="InterPro" id="IPR002694">
    <property type="entry name" value="Znf_CHC2"/>
</dbReference>
<dbReference type="FunFam" id="3.90.580.10:FF:000001">
    <property type="entry name" value="DNA primase"/>
    <property type="match status" value="1"/>
</dbReference>
<dbReference type="STRING" id="1891926.Fuma_02363"/>
<dbReference type="Pfam" id="PF08275">
    <property type="entry name" value="DNAG_N"/>
    <property type="match status" value="1"/>
</dbReference>
<keyword evidence="6 12" id="KW-0479">Metal-binding</keyword>
<keyword evidence="9" id="KW-0460">Magnesium</keyword>
<organism evidence="16 17">
    <name type="scientific">Fuerstiella marisgermanici</name>
    <dbReference type="NCBI Taxonomy" id="1891926"/>
    <lineage>
        <taxon>Bacteria</taxon>
        <taxon>Pseudomonadati</taxon>
        <taxon>Planctomycetota</taxon>
        <taxon>Planctomycetia</taxon>
        <taxon>Planctomycetales</taxon>
        <taxon>Planctomycetaceae</taxon>
        <taxon>Fuerstiella</taxon>
    </lineage>
</organism>
<dbReference type="InterPro" id="IPR006295">
    <property type="entry name" value="DNA_primase_DnaG"/>
</dbReference>
<keyword evidence="8 12" id="KW-0862">Zinc</keyword>
<dbReference type="EC" id="2.7.7.101" evidence="12"/>
<comment type="similarity">
    <text evidence="12 13">Belongs to the DnaG primase family.</text>
</comment>
<dbReference type="GO" id="GO:1990077">
    <property type="term" value="C:primosome complex"/>
    <property type="evidence" value="ECO:0007669"/>
    <property type="project" value="UniProtKB-KW"/>
</dbReference>
<dbReference type="GO" id="GO:0008270">
    <property type="term" value="F:zinc ion binding"/>
    <property type="evidence" value="ECO:0007669"/>
    <property type="project" value="UniProtKB-UniRule"/>
</dbReference>
<keyword evidence="11 12" id="KW-0804">Transcription</keyword>
<keyword evidence="3 12" id="KW-0808">Transferase</keyword>
<evidence type="ECO:0000256" key="10">
    <source>
        <dbReference type="ARBA" id="ARBA00023125"/>
    </source>
</evidence>
<keyword evidence="10 12" id="KW-0238">DNA-binding</keyword>
<evidence type="ECO:0000256" key="2">
    <source>
        <dbReference type="ARBA" id="ARBA00022515"/>
    </source>
</evidence>
<evidence type="ECO:0000256" key="5">
    <source>
        <dbReference type="ARBA" id="ARBA00022705"/>
    </source>
</evidence>
<evidence type="ECO:0000313" key="16">
    <source>
        <dbReference type="EMBL" id="APZ92751.1"/>
    </source>
</evidence>
<keyword evidence="4 12" id="KW-0548">Nucleotidyltransferase</keyword>
<dbReference type="InterPro" id="IPR006171">
    <property type="entry name" value="TOPRIM_dom"/>
</dbReference>
<evidence type="ECO:0000256" key="14">
    <source>
        <dbReference type="PIRSR" id="PIRSR002811-1"/>
    </source>
</evidence>
<keyword evidence="5 12" id="KW-0235">DNA replication</keyword>
<evidence type="ECO:0000313" key="17">
    <source>
        <dbReference type="Proteomes" id="UP000187735"/>
    </source>
</evidence>
<keyword evidence="2 12" id="KW-0639">Primosome</keyword>
<dbReference type="GO" id="GO:0003899">
    <property type="term" value="F:DNA-directed RNA polymerase activity"/>
    <property type="evidence" value="ECO:0007669"/>
    <property type="project" value="UniProtKB-UniRule"/>
</dbReference>
<keyword evidence="1 12" id="KW-0240">DNA-directed RNA polymerase</keyword>
<gene>
    <name evidence="12 16" type="primary">dnaG</name>
    <name evidence="16" type="ORF">Fuma_02363</name>
</gene>
<dbReference type="NCBIfam" id="TIGR01391">
    <property type="entry name" value="dnaG"/>
    <property type="match status" value="1"/>
</dbReference>
<dbReference type="Proteomes" id="UP000187735">
    <property type="component" value="Chromosome"/>
</dbReference>
<dbReference type="InterPro" id="IPR016136">
    <property type="entry name" value="DNA_helicase_N/primase_C"/>
</dbReference>
<dbReference type="InterPro" id="IPR036977">
    <property type="entry name" value="DNA_primase_Znf_CHC2"/>
</dbReference>
<name>A0A1P8WFD5_9PLAN</name>
<dbReference type="HAMAP" id="MF_00974">
    <property type="entry name" value="DNA_primase_DnaG"/>
    <property type="match status" value="1"/>
</dbReference>
<evidence type="ECO:0000256" key="12">
    <source>
        <dbReference type="HAMAP-Rule" id="MF_00974"/>
    </source>
</evidence>
<dbReference type="SUPFAM" id="SSF56731">
    <property type="entry name" value="DNA primase core"/>
    <property type="match status" value="1"/>
</dbReference>
<dbReference type="GO" id="GO:0005737">
    <property type="term" value="C:cytoplasm"/>
    <property type="evidence" value="ECO:0007669"/>
    <property type="project" value="TreeGrafter"/>
</dbReference>
<feature type="zinc finger region" description="CHC2-type" evidence="12 14">
    <location>
        <begin position="40"/>
        <end position="64"/>
    </location>
</feature>
<evidence type="ECO:0000259" key="15">
    <source>
        <dbReference type="PROSITE" id="PS50880"/>
    </source>
</evidence>
<evidence type="ECO:0000256" key="7">
    <source>
        <dbReference type="ARBA" id="ARBA00022771"/>
    </source>
</evidence>
<evidence type="ECO:0000256" key="11">
    <source>
        <dbReference type="ARBA" id="ARBA00023163"/>
    </source>
</evidence>
<dbReference type="Pfam" id="PF01807">
    <property type="entry name" value="Zn_ribbon_DnaG"/>
    <property type="match status" value="1"/>
</dbReference>
<dbReference type="GO" id="GO:0003677">
    <property type="term" value="F:DNA binding"/>
    <property type="evidence" value="ECO:0007669"/>
    <property type="project" value="UniProtKB-KW"/>
</dbReference>
<dbReference type="PANTHER" id="PTHR30313:SF2">
    <property type="entry name" value="DNA PRIMASE"/>
    <property type="match status" value="1"/>
</dbReference>
<evidence type="ECO:0000256" key="4">
    <source>
        <dbReference type="ARBA" id="ARBA00022695"/>
    </source>
</evidence>
<dbReference type="Gene3D" id="3.90.580.10">
    <property type="entry name" value="Zinc finger, CHC2-type domain"/>
    <property type="match status" value="1"/>
</dbReference>
<protein>
    <recommendedName>
        <fullName evidence="12 13">DNA primase</fullName>
        <ecNumber evidence="12">2.7.7.101</ecNumber>
    </recommendedName>
</protein>
<dbReference type="InterPro" id="IPR034151">
    <property type="entry name" value="TOPRIM_DnaG_bac"/>
</dbReference>
<evidence type="ECO:0000256" key="3">
    <source>
        <dbReference type="ARBA" id="ARBA00022679"/>
    </source>
</evidence>
<accession>A0A1P8WFD5</accession>
<dbReference type="Gene3D" id="3.40.1360.10">
    <property type="match status" value="1"/>
</dbReference>
<dbReference type="SUPFAM" id="SSF57783">
    <property type="entry name" value="Zinc beta-ribbon"/>
    <property type="match status" value="1"/>
</dbReference>
<dbReference type="OrthoDB" id="9803773at2"/>
<evidence type="ECO:0000256" key="9">
    <source>
        <dbReference type="ARBA" id="ARBA00022842"/>
    </source>
</evidence>
<feature type="domain" description="Toprim" evidence="15">
    <location>
        <begin position="264"/>
        <end position="345"/>
    </location>
</feature>
<sequence>MSVGFGDDFKEQVRAATNIADLVSETVNLIPNGRDFKGLCPFHDDKNPSFNVYPDRQSYRCWVCDKGGDCFTWVQEIQMVTFPEALELLAERANIEVPKNKGTQFSAAPKEGKVTQYEIVEWAINLMQQALHSGSAGELARTYFKGRNLSQDTIRKFRLGFHPEDWSWLLDKAKGRYSEKQLVSVGLAGERDNGRGFYDNLVGRIVFPIIDERGRPVAFGGRVLPGGNIESPAKYWNSPESSIFLKRRTLYAFDQAREKIRTDKAAVIVEGYMDCIACHQAGVTNAVATLGTALTEDHVKFLKRFDCRVVLVYDGDNAGIAAAERSIERFLAQDLDLRVLTLSDGQDPADYLDKHGTEEFQALIDGAPEAWEYKLQTLTGRHDIGSVSGQQQVLNEMLDFLAAAPGLAGGIREDLVIRHVSQRVQIDELTLRRELQEVRGKKVSRNVVRQEEPVRTEPVITIRMKSGDLAERELLEIILTSPKYTDYIRHQIGPGDFHNDQLRRLLELCFDLIAEEGILPDPQSVMAAADSDSAILNLMNALLDSASEKGISNLMNEQPLDHQESDGAVVPAHLQRVLAPLLSRRDKIQNMLSKQQMAQAPASSSELNSDTVDALRRIFSFRKGQMGDNPPRLK</sequence>
<dbReference type="Pfam" id="PF13155">
    <property type="entry name" value="Toprim_2"/>
    <property type="match status" value="1"/>
</dbReference>
<keyword evidence="7 12" id="KW-0863">Zinc-finger</keyword>
<dbReference type="GO" id="GO:0006269">
    <property type="term" value="P:DNA replication, synthesis of primer"/>
    <property type="evidence" value="ECO:0007669"/>
    <property type="project" value="UniProtKB-UniRule"/>
</dbReference>
<evidence type="ECO:0000256" key="8">
    <source>
        <dbReference type="ARBA" id="ARBA00022833"/>
    </source>
</evidence>
<evidence type="ECO:0000256" key="6">
    <source>
        <dbReference type="ARBA" id="ARBA00022723"/>
    </source>
</evidence>
<evidence type="ECO:0000256" key="13">
    <source>
        <dbReference type="PIRNR" id="PIRNR002811"/>
    </source>
</evidence>
<dbReference type="Gene3D" id="1.10.860.10">
    <property type="entry name" value="DNAb Helicase, Chain A"/>
    <property type="match status" value="1"/>
</dbReference>
<dbReference type="InterPro" id="IPR030846">
    <property type="entry name" value="DnaG_bac"/>
</dbReference>